<dbReference type="Pfam" id="PF16242">
    <property type="entry name" value="Pyrid_ox_like"/>
    <property type="match status" value="1"/>
</dbReference>
<dbReference type="InterPro" id="IPR038725">
    <property type="entry name" value="YdaG_split_barrel_FMN-bd"/>
</dbReference>
<dbReference type="PANTHER" id="PTHR34818">
    <property type="entry name" value="PROTEIN BLI-3"/>
    <property type="match status" value="1"/>
</dbReference>
<dbReference type="SUPFAM" id="SSF50475">
    <property type="entry name" value="FMN-binding split barrel"/>
    <property type="match status" value="1"/>
</dbReference>
<reference evidence="2" key="1">
    <citation type="journal article" date="2023" name="Comput. Struct. Biotechnol. J.">
        <title>Discovery of a novel marine Bacteroidetes with a rich repertoire of carbohydrate-active enzymes.</title>
        <authorList>
            <person name="Chen B."/>
            <person name="Liu G."/>
            <person name="Chen Q."/>
            <person name="Wang H."/>
            <person name="Liu L."/>
            <person name="Tang K."/>
        </authorList>
    </citation>
    <scope>NUCLEOTIDE SEQUENCE</scope>
    <source>
        <strain evidence="2">TK19036</strain>
    </source>
</reference>
<dbReference type="PANTHER" id="PTHR34818:SF1">
    <property type="entry name" value="PROTEIN BLI-3"/>
    <property type="match status" value="1"/>
</dbReference>
<organism evidence="2">
    <name type="scientific">Roseihalotalea indica</name>
    <dbReference type="NCBI Taxonomy" id="2867963"/>
    <lineage>
        <taxon>Bacteria</taxon>
        <taxon>Pseudomonadati</taxon>
        <taxon>Bacteroidota</taxon>
        <taxon>Cytophagia</taxon>
        <taxon>Cytophagales</taxon>
        <taxon>Catalimonadaceae</taxon>
        <taxon>Roseihalotalea</taxon>
    </lineage>
</organism>
<evidence type="ECO:0000313" key="2">
    <source>
        <dbReference type="EMBL" id="WKN40002.1"/>
    </source>
</evidence>
<reference evidence="2" key="2">
    <citation type="journal article" date="2024" name="Antonie Van Leeuwenhoek">
        <title>Roseihalotalea indica gen. nov., sp. nov., a halophilic Bacteroidetes from mesopelagic Southwest Indian Ocean with higher carbohydrate metabolic potential.</title>
        <authorList>
            <person name="Chen B."/>
            <person name="Zhang M."/>
            <person name="Lin D."/>
            <person name="Ye J."/>
            <person name="Tang K."/>
        </authorList>
    </citation>
    <scope>NUCLEOTIDE SEQUENCE</scope>
    <source>
        <strain evidence="2">TK19036</strain>
    </source>
</reference>
<dbReference type="InterPro" id="IPR052917">
    <property type="entry name" value="Stress-Dev_Protein"/>
</dbReference>
<feature type="domain" description="General stress protein FMN-binding split barrel" evidence="1">
    <location>
        <begin position="10"/>
        <end position="155"/>
    </location>
</feature>
<dbReference type="Gene3D" id="2.30.110.10">
    <property type="entry name" value="Electron Transport, Fmn-binding Protein, Chain A"/>
    <property type="match status" value="1"/>
</dbReference>
<proteinExistence type="predicted"/>
<dbReference type="AlphaFoldDB" id="A0AA49JJX7"/>
<gene>
    <name evidence="2" type="ORF">K4G66_15015</name>
</gene>
<dbReference type="InterPro" id="IPR012349">
    <property type="entry name" value="Split_barrel_FMN-bd"/>
</dbReference>
<sequence length="169" mass="19042">MHNQPTHPEAAIKLREKIEKIDMAMLTTEEPDGHFRSRPMSTTEVDSSGIVWFFTSDQSDKVKAIQRNPKVNLAYSDPKADTWISVSGTAELIKDKAKMHDLWSPVMKAWFAQGLDTPDIALLEVTVEKAEYWDVTSNVMVQLYAFAKATVTGKSARDEVGNNEKLDIR</sequence>
<name>A0AA49JJX7_9BACT</name>
<evidence type="ECO:0000259" key="1">
    <source>
        <dbReference type="Pfam" id="PF16242"/>
    </source>
</evidence>
<accession>A0AA49JJX7</accession>
<dbReference type="EMBL" id="CP120682">
    <property type="protein sequence ID" value="WKN40002.1"/>
    <property type="molecule type" value="Genomic_DNA"/>
</dbReference>
<protein>
    <submittedName>
        <fullName evidence="2">Pyridoxamine 5'-phosphate oxidase family protein</fullName>
    </submittedName>
</protein>